<evidence type="ECO:0008006" key="4">
    <source>
        <dbReference type="Google" id="ProtNLM"/>
    </source>
</evidence>
<accession>A0ABQ5CWQ3</accession>
<evidence type="ECO:0000256" key="1">
    <source>
        <dbReference type="SAM" id="MobiDB-lite"/>
    </source>
</evidence>
<feature type="compositionally biased region" description="Basic and acidic residues" evidence="1">
    <location>
        <begin position="93"/>
        <end position="111"/>
    </location>
</feature>
<gene>
    <name evidence="2" type="ORF">Tco_0911182</name>
</gene>
<dbReference type="EMBL" id="BQNB010014663">
    <property type="protein sequence ID" value="GJT30907.1"/>
    <property type="molecule type" value="Genomic_DNA"/>
</dbReference>
<comment type="caution">
    <text evidence="2">The sequence shown here is derived from an EMBL/GenBank/DDBJ whole genome shotgun (WGS) entry which is preliminary data.</text>
</comment>
<name>A0ABQ5CWQ3_9ASTR</name>
<evidence type="ECO:0000313" key="2">
    <source>
        <dbReference type="EMBL" id="GJT30907.1"/>
    </source>
</evidence>
<feature type="region of interest" description="Disordered" evidence="1">
    <location>
        <begin position="206"/>
        <end position="236"/>
    </location>
</feature>
<dbReference type="Proteomes" id="UP001151760">
    <property type="component" value="Unassembled WGS sequence"/>
</dbReference>
<reference evidence="2" key="2">
    <citation type="submission" date="2022-01" db="EMBL/GenBank/DDBJ databases">
        <authorList>
            <person name="Yamashiro T."/>
            <person name="Shiraishi A."/>
            <person name="Satake H."/>
            <person name="Nakayama K."/>
        </authorList>
    </citation>
    <scope>NUCLEOTIDE SEQUENCE</scope>
</reference>
<reference evidence="2" key="1">
    <citation type="journal article" date="2022" name="Int. J. Mol. Sci.">
        <title>Draft Genome of Tanacetum Coccineum: Genomic Comparison of Closely Related Tanacetum-Family Plants.</title>
        <authorList>
            <person name="Yamashiro T."/>
            <person name="Shiraishi A."/>
            <person name="Nakayama K."/>
            <person name="Satake H."/>
        </authorList>
    </citation>
    <scope>NUCLEOTIDE SEQUENCE</scope>
</reference>
<feature type="region of interest" description="Disordered" evidence="1">
    <location>
        <begin position="81"/>
        <end position="111"/>
    </location>
</feature>
<keyword evidence="3" id="KW-1185">Reference proteome</keyword>
<sequence>MKGKEIPQENLDGSASDADLREYCDKHYNQLLPILAEKTHQEKVQQEKLKAVKARLNFEEVLQHSESGTLSRRKDLKKRLGYKHIRSIAGSPEPRRDRSESPRKKGPERKTMFKRLEKGVFHRLRDKEKGMFAYSNDSRLRSYYSSHMDTESCYQSSRSRGAESAPKKGFVHTTIVTWILRVVTRVPAREEQNLLLRKVIARENSHAGRKHCPKGRTVPEGIGSQDRKGRSQVSKKKICPNHGYVRKHILSHLGSGTLIFQRHECPVTSRHMTEAKTQKIT</sequence>
<organism evidence="2 3">
    <name type="scientific">Tanacetum coccineum</name>
    <dbReference type="NCBI Taxonomy" id="301880"/>
    <lineage>
        <taxon>Eukaryota</taxon>
        <taxon>Viridiplantae</taxon>
        <taxon>Streptophyta</taxon>
        <taxon>Embryophyta</taxon>
        <taxon>Tracheophyta</taxon>
        <taxon>Spermatophyta</taxon>
        <taxon>Magnoliopsida</taxon>
        <taxon>eudicotyledons</taxon>
        <taxon>Gunneridae</taxon>
        <taxon>Pentapetalae</taxon>
        <taxon>asterids</taxon>
        <taxon>campanulids</taxon>
        <taxon>Asterales</taxon>
        <taxon>Asteraceae</taxon>
        <taxon>Asteroideae</taxon>
        <taxon>Anthemideae</taxon>
        <taxon>Anthemidinae</taxon>
        <taxon>Tanacetum</taxon>
    </lineage>
</organism>
<protein>
    <recommendedName>
        <fullName evidence="4">Reverse transcriptase domain-containing protein</fullName>
    </recommendedName>
</protein>
<proteinExistence type="predicted"/>
<evidence type="ECO:0000313" key="3">
    <source>
        <dbReference type="Proteomes" id="UP001151760"/>
    </source>
</evidence>